<dbReference type="Gene3D" id="3.40.630.10">
    <property type="entry name" value="Zn peptidases"/>
    <property type="match status" value="1"/>
</dbReference>
<evidence type="ECO:0000313" key="2">
    <source>
        <dbReference type="Proteomes" id="UP000642070"/>
    </source>
</evidence>
<comment type="caution">
    <text evidence="1">The sequence shown here is derived from an EMBL/GenBank/DDBJ whole genome shotgun (WGS) entry which is preliminary data.</text>
</comment>
<keyword evidence="2" id="KW-1185">Reference proteome</keyword>
<dbReference type="PANTHER" id="PTHR43808:SF25">
    <property type="entry name" value="PEPTIDASE M20 DIMERISATION DOMAIN-CONTAINING PROTEIN"/>
    <property type="match status" value="1"/>
</dbReference>
<dbReference type="Pfam" id="PF01546">
    <property type="entry name" value="Peptidase_M20"/>
    <property type="match status" value="1"/>
</dbReference>
<dbReference type="SUPFAM" id="SSF53187">
    <property type="entry name" value="Zn-dependent exopeptidases"/>
    <property type="match status" value="1"/>
</dbReference>
<dbReference type="InterPro" id="IPR002933">
    <property type="entry name" value="Peptidase_M20"/>
</dbReference>
<organism evidence="1 2">
    <name type="scientific">Dactylosporangium sucinum</name>
    <dbReference type="NCBI Taxonomy" id="1424081"/>
    <lineage>
        <taxon>Bacteria</taxon>
        <taxon>Bacillati</taxon>
        <taxon>Actinomycetota</taxon>
        <taxon>Actinomycetes</taxon>
        <taxon>Micromonosporales</taxon>
        <taxon>Micromonosporaceae</taxon>
        <taxon>Dactylosporangium</taxon>
    </lineage>
</organism>
<dbReference type="GO" id="GO:0016787">
    <property type="term" value="F:hydrolase activity"/>
    <property type="evidence" value="ECO:0007669"/>
    <property type="project" value="InterPro"/>
</dbReference>
<accession>A0A917TNN7</accession>
<gene>
    <name evidence="1" type="ORF">GCM10007977_032960</name>
</gene>
<dbReference type="InterPro" id="IPR050072">
    <property type="entry name" value="Peptidase_M20A"/>
</dbReference>
<dbReference type="AlphaFoldDB" id="A0A917TNN7"/>
<sequence>MQRLGEQLLGLERRTIPGEDAATVERELRAVLDATTEHGYDLAITFERQPFRAGDSATRAALRAAATDHLGRPPTERGEPFWTDCALLEATGVPAVLFGVDGGGAHAATEWVTLDSLHRVTAILTDTIRMFTSSG</sequence>
<reference evidence="1" key="2">
    <citation type="submission" date="2020-09" db="EMBL/GenBank/DDBJ databases">
        <authorList>
            <person name="Sun Q."/>
            <person name="Ohkuma M."/>
        </authorList>
    </citation>
    <scope>NUCLEOTIDE SEQUENCE</scope>
    <source>
        <strain evidence="1">JCM 19831</strain>
    </source>
</reference>
<evidence type="ECO:0000313" key="1">
    <source>
        <dbReference type="EMBL" id="GGM29081.1"/>
    </source>
</evidence>
<dbReference type="EMBL" id="BMPI01000014">
    <property type="protein sequence ID" value="GGM29081.1"/>
    <property type="molecule type" value="Genomic_DNA"/>
</dbReference>
<evidence type="ECO:0008006" key="3">
    <source>
        <dbReference type="Google" id="ProtNLM"/>
    </source>
</evidence>
<reference evidence="1" key="1">
    <citation type="journal article" date="2014" name="Int. J. Syst. Evol. Microbiol.">
        <title>Complete genome sequence of Corynebacterium casei LMG S-19264T (=DSM 44701T), isolated from a smear-ripened cheese.</title>
        <authorList>
            <consortium name="US DOE Joint Genome Institute (JGI-PGF)"/>
            <person name="Walter F."/>
            <person name="Albersmeier A."/>
            <person name="Kalinowski J."/>
            <person name="Ruckert C."/>
        </authorList>
    </citation>
    <scope>NUCLEOTIDE SEQUENCE</scope>
    <source>
        <strain evidence="1">JCM 19831</strain>
    </source>
</reference>
<dbReference type="Proteomes" id="UP000642070">
    <property type="component" value="Unassembled WGS sequence"/>
</dbReference>
<name>A0A917TNN7_9ACTN</name>
<protein>
    <recommendedName>
        <fullName evidence="3">M20/M25/M40 family metallo-hydrolase</fullName>
    </recommendedName>
</protein>
<proteinExistence type="predicted"/>
<dbReference type="Gene3D" id="3.30.70.360">
    <property type="match status" value="1"/>
</dbReference>
<dbReference type="PANTHER" id="PTHR43808">
    <property type="entry name" value="ACETYLORNITHINE DEACETYLASE"/>
    <property type="match status" value="1"/>
</dbReference>